<dbReference type="Pfam" id="PF00586">
    <property type="entry name" value="AIRS"/>
    <property type="match status" value="2"/>
</dbReference>
<dbReference type="CDD" id="cd02204">
    <property type="entry name" value="PurL_repeat2"/>
    <property type="match status" value="1"/>
</dbReference>
<evidence type="ECO:0000256" key="1">
    <source>
        <dbReference type="ARBA" id="ARBA00022490"/>
    </source>
</evidence>
<dbReference type="EC" id="6.3.5.3" evidence="8"/>
<dbReference type="InterPro" id="IPR010074">
    <property type="entry name" value="PRibForGlyAmidine_synth_PurL"/>
</dbReference>
<dbReference type="GO" id="GO:0004642">
    <property type="term" value="F:phosphoribosylformylglycinamidine synthase activity"/>
    <property type="evidence" value="ECO:0007669"/>
    <property type="project" value="UniProtKB-UniRule"/>
</dbReference>
<reference evidence="12 13" key="1">
    <citation type="journal article" date="2016" name="Nat. Commun.">
        <title>Thousands of microbial genomes shed light on interconnected biogeochemical processes in an aquifer system.</title>
        <authorList>
            <person name="Anantharaman K."/>
            <person name="Brown C.T."/>
            <person name="Hug L.A."/>
            <person name="Sharon I."/>
            <person name="Castelle C.J."/>
            <person name="Probst A.J."/>
            <person name="Thomas B.C."/>
            <person name="Singh A."/>
            <person name="Wilkins M.J."/>
            <person name="Karaoz U."/>
            <person name="Brodie E.L."/>
            <person name="Williams K.H."/>
            <person name="Hubbard S.S."/>
            <person name="Banfield J.F."/>
        </authorList>
    </citation>
    <scope>NUCLEOTIDE SEQUENCE [LARGE SCALE GENOMIC DNA]</scope>
</reference>
<dbReference type="Gene3D" id="3.30.1330.10">
    <property type="entry name" value="PurM-like, N-terminal domain"/>
    <property type="match status" value="2"/>
</dbReference>
<evidence type="ECO:0000259" key="11">
    <source>
        <dbReference type="Pfam" id="PF18072"/>
    </source>
</evidence>
<evidence type="ECO:0000313" key="13">
    <source>
        <dbReference type="Proteomes" id="UP000177124"/>
    </source>
</evidence>
<comment type="caution">
    <text evidence="12">The sequence shown here is derived from an EMBL/GenBank/DDBJ whole genome shotgun (WGS) entry which is preliminary data.</text>
</comment>
<proteinExistence type="inferred from homology"/>
<dbReference type="Pfam" id="PF18072">
    <property type="entry name" value="FGAR-AT_linker"/>
    <property type="match status" value="1"/>
</dbReference>
<feature type="domain" description="PurM-like N-terminal" evidence="9">
    <location>
        <begin position="638"/>
        <end position="736"/>
    </location>
</feature>
<evidence type="ECO:0000259" key="9">
    <source>
        <dbReference type="Pfam" id="PF00586"/>
    </source>
</evidence>
<organism evidence="12 13">
    <name type="scientific">Candidatus Curtissbacteria bacterium RIFCSPHIGHO2_02_FULL_42_15</name>
    <dbReference type="NCBI Taxonomy" id="1797716"/>
    <lineage>
        <taxon>Bacteria</taxon>
        <taxon>Candidatus Curtissiibacteriota</taxon>
    </lineage>
</organism>
<feature type="domain" description="Phosphoribosylformylglycinamidine synthase linker" evidence="11">
    <location>
        <begin position="181"/>
        <end position="223"/>
    </location>
</feature>
<dbReference type="GO" id="GO:0046872">
    <property type="term" value="F:metal ion binding"/>
    <property type="evidence" value="ECO:0007669"/>
    <property type="project" value="UniProtKB-KW"/>
</dbReference>
<dbReference type="CDD" id="cd02203">
    <property type="entry name" value="PurL_repeat1"/>
    <property type="match status" value="1"/>
</dbReference>
<dbReference type="PANTHER" id="PTHR43555:SF1">
    <property type="entry name" value="PHOSPHORIBOSYLFORMYLGLYCINAMIDINE SYNTHASE SUBUNIT PURL"/>
    <property type="match status" value="1"/>
</dbReference>
<dbReference type="Gene3D" id="3.90.650.10">
    <property type="entry name" value="PurM-like C-terminal domain"/>
    <property type="match status" value="2"/>
</dbReference>
<dbReference type="AlphaFoldDB" id="A0A1F5GF53"/>
<keyword evidence="3" id="KW-0479">Metal-binding</keyword>
<dbReference type="InterPro" id="IPR036921">
    <property type="entry name" value="PurM-like_N_sf"/>
</dbReference>
<evidence type="ECO:0000256" key="3">
    <source>
        <dbReference type="ARBA" id="ARBA00022723"/>
    </source>
</evidence>
<dbReference type="InterPro" id="IPR016188">
    <property type="entry name" value="PurM-like_N"/>
</dbReference>
<evidence type="ECO:0000256" key="6">
    <source>
        <dbReference type="ARBA" id="ARBA00022840"/>
    </source>
</evidence>
<keyword evidence="4" id="KW-0547">Nucleotide-binding</keyword>
<dbReference type="EMBL" id="MFBF01000044">
    <property type="protein sequence ID" value="OGD90457.1"/>
    <property type="molecule type" value="Genomic_DNA"/>
</dbReference>
<sequence length="875" mass="95498">MIYEVRIVSKTPKDPKGQDLLAEIKRTLNINSIKKIRTAKIYRLEGISKDQVQKFAETVLFEPIDQRVSINRPIFTDAVQIIEVAYKPGVMNPEAASLLKSAADCKIPLKFADSSWEYVFYGKVKKEDIEKIVKRLLVNESVEHVVKVPPKTLKISGKTPSVQKISISNFDDDLLMDLSKDRLFLNLEEMKIIQNYFENIGRDPTDCEIEVLAQTWSEHCVHKTFKAKLVVDGKEKLPLFERIKKTASFNKKLIVSAFVDNSGVIDFYEGWAVNGKVETHNSPSAIEPYGGAMTGSGGVFRDVLGTGLGAKPIASTDIFCFAPPDLPAKELPPGCLAPDYLLRKVVYGVRDYGNRVGIPTNNGSFHFHKDFRAKPTVAVGSFGIIKKSKAQKGKPKVGDLILTIGGRTGRDGVHGATFSSGEMTAETIDVLGSAVQIGNAIEEKRIIDLVLALSRKNLIRAVTDCGAGGYSSAIGEMAKSLGAEVYLEKVPLKYAGLAPWEIFVSESQERMVIAQDPKNLKKVAKFAKLYNVEIAQIGKFTGDKRLKVVYKKQTVCDLPMNFLHDGLPQRKMVGKSTKRTAKEKLPSKNIDIAKIWPKVMAHGNVCSKEPIIRMYDHTVQGKNALSPLSGWDYSAPNDGAILEPILGKPYGLAISHGLNPALVKIDPYWGSVWAIAEAVSNFVAIGADINNAALIDNFIWPFPDSESLADLDKSVDACFDMAKTLSMPFVSGKDSLSSTYRYPDGKILKIPPVLLISVFGKIPDIKKTQSADFKKVGSTIVLVGNLDFKNLGGSAYFDITGGSGKVPKVDTKNLKGVLQAITSGIQSGEILACHDISEGGMAAALSEMCFGANCGASVDFSSFKTSLPVMLRNSK</sequence>
<dbReference type="InterPro" id="IPR041609">
    <property type="entry name" value="PurL_linker"/>
</dbReference>
<name>A0A1F5GF53_9BACT</name>
<dbReference type="Pfam" id="PF02769">
    <property type="entry name" value="AIRS_C"/>
    <property type="match status" value="2"/>
</dbReference>
<dbReference type="GO" id="GO:0005524">
    <property type="term" value="F:ATP binding"/>
    <property type="evidence" value="ECO:0007669"/>
    <property type="project" value="UniProtKB-KW"/>
</dbReference>
<dbReference type="Proteomes" id="UP000177124">
    <property type="component" value="Unassembled WGS sequence"/>
</dbReference>
<keyword evidence="6" id="KW-0067">ATP-binding</keyword>
<gene>
    <name evidence="12" type="ORF">A3D07_03990</name>
</gene>
<dbReference type="SUPFAM" id="SSF56042">
    <property type="entry name" value="PurM C-terminal domain-like"/>
    <property type="match status" value="2"/>
</dbReference>
<dbReference type="InterPro" id="IPR036676">
    <property type="entry name" value="PurM-like_C_sf"/>
</dbReference>
<evidence type="ECO:0000256" key="5">
    <source>
        <dbReference type="ARBA" id="ARBA00022755"/>
    </source>
</evidence>
<evidence type="ECO:0000256" key="4">
    <source>
        <dbReference type="ARBA" id="ARBA00022741"/>
    </source>
</evidence>
<dbReference type="HAMAP" id="MF_00420">
    <property type="entry name" value="PurL_2"/>
    <property type="match status" value="1"/>
</dbReference>
<dbReference type="STRING" id="1797716.A3D07_03990"/>
<dbReference type="PANTHER" id="PTHR43555">
    <property type="entry name" value="PHOSPHORIBOSYLFORMYLGLYCINAMIDINE SYNTHASE SUBUNIT PURL"/>
    <property type="match status" value="1"/>
</dbReference>
<evidence type="ECO:0000256" key="8">
    <source>
        <dbReference type="NCBIfam" id="TIGR01736"/>
    </source>
</evidence>
<feature type="domain" description="PurM-like C-terminal" evidence="10">
    <location>
        <begin position="396"/>
        <end position="551"/>
    </location>
</feature>
<protein>
    <recommendedName>
        <fullName evidence="8">Phosphoribosylformylglycinamidine synthase subunit PurL</fullName>
        <ecNumber evidence="8">6.3.5.3</ecNumber>
    </recommendedName>
</protein>
<evidence type="ECO:0000256" key="2">
    <source>
        <dbReference type="ARBA" id="ARBA00022598"/>
    </source>
</evidence>
<accession>A0A1F5GF53</accession>
<dbReference type="SUPFAM" id="SSF55326">
    <property type="entry name" value="PurM N-terminal domain-like"/>
    <property type="match status" value="2"/>
</dbReference>
<keyword evidence="7" id="KW-0460">Magnesium</keyword>
<evidence type="ECO:0000256" key="7">
    <source>
        <dbReference type="ARBA" id="ARBA00022842"/>
    </source>
</evidence>
<evidence type="ECO:0000313" key="12">
    <source>
        <dbReference type="EMBL" id="OGD90457.1"/>
    </source>
</evidence>
<dbReference type="InterPro" id="IPR010918">
    <property type="entry name" value="PurM-like_C_dom"/>
</dbReference>
<feature type="non-terminal residue" evidence="12">
    <location>
        <position position="875"/>
    </location>
</feature>
<dbReference type="NCBIfam" id="TIGR01736">
    <property type="entry name" value="FGAM_synth_II"/>
    <property type="match status" value="1"/>
</dbReference>
<keyword evidence="5" id="KW-0658">Purine biosynthesis</keyword>
<keyword evidence="2" id="KW-0436">Ligase</keyword>
<keyword evidence="1" id="KW-0963">Cytoplasm</keyword>
<evidence type="ECO:0000259" key="10">
    <source>
        <dbReference type="Pfam" id="PF02769"/>
    </source>
</evidence>
<feature type="domain" description="PurM-like C-terminal" evidence="10">
    <location>
        <begin position="775"/>
        <end position="862"/>
    </location>
</feature>
<feature type="domain" description="PurM-like N-terminal" evidence="9">
    <location>
        <begin position="260"/>
        <end position="385"/>
    </location>
</feature>
<dbReference type="GO" id="GO:0006189">
    <property type="term" value="P:'de novo' IMP biosynthetic process"/>
    <property type="evidence" value="ECO:0007669"/>
    <property type="project" value="InterPro"/>
</dbReference>